<evidence type="ECO:0000259" key="11">
    <source>
        <dbReference type="PROSITE" id="PS50262"/>
    </source>
</evidence>
<reference evidence="12" key="2">
    <citation type="submission" date="2025-09" db="UniProtKB">
        <authorList>
            <consortium name="Ensembl"/>
        </authorList>
    </citation>
    <scope>IDENTIFICATION</scope>
</reference>
<reference evidence="12" key="1">
    <citation type="submission" date="2025-08" db="UniProtKB">
        <authorList>
            <consortium name="Ensembl"/>
        </authorList>
    </citation>
    <scope>IDENTIFICATION</scope>
</reference>
<feature type="transmembrane region" description="Helical" evidence="10">
    <location>
        <begin position="180"/>
        <end position="206"/>
    </location>
</feature>
<evidence type="ECO:0000256" key="5">
    <source>
        <dbReference type="ARBA" id="ARBA00023136"/>
    </source>
</evidence>
<keyword evidence="3 10" id="KW-1133">Transmembrane helix</keyword>
<dbReference type="PANTHER" id="PTHR24232">
    <property type="entry name" value="G-PROTEIN COUPLED RECEPTOR"/>
    <property type="match status" value="1"/>
</dbReference>
<feature type="domain" description="G-protein coupled receptors family 1 profile" evidence="11">
    <location>
        <begin position="18"/>
        <end position="233"/>
    </location>
</feature>
<dbReference type="GO" id="GO:0004930">
    <property type="term" value="F:G protein-coupled receptor activity"/>
    <property type="evidence" value="ECO:0007669"/>
    <property type="project" value="UniProtKB-KW"/>
</dbReference>
<dbReference type="PANTHER" id="PTHR24232:SF85">
    <property type="entry name" value="G-PROTEIN COUPLED RECEPTOR 4"/>
    <property type="match status" value="1"/>
</dbReference>
<keyword evidence="5 10" id="KW-0472">Membrane</keyword>
<dbReference type="Gene3D" id="1.20.1070.10">
    <property type="entry name" value="Rhodopsin 7-helix transmembrane proteins"/>
    <property type="match status" value="1"/>
</dbReference>
<feature type="transmembrane region" description="Helical" evidence="10">
    <location>
        <begin position="67"/>
        <end position="86"/>
    </location>
</feature>
<dbReference type="PROSITE" id="PS50262">
    <property type="entry name" value="G_PROTEIN_RECEP_F1_2"/>
    <property type="match status" value="1"/>
</dbReference>
<dbReference type="GeneTree" id="ENSGT00940000164014"/>
<dbReference type="Ensembl" id="ENSPLAT00000018728.1">
    <property type="protein sequence ID" value="ENSPLAP00000026571.1"/>
    <property type="gene ID" value="ENSPLAG00000014457.1"/>
</dbReference>
<keyword evidence="6 9" id="KW-0675">Receptor</keyword>
<evidence type="ECO:0000256" key="7">
    <source>
        <dbReference type="ARBA" id="ARBA00023180"/>
    </source>
</evidence>
<dbReference type="GO" id="GO:0005886">
    <property type="term" value="C:plasma membrane"/>
    <property type="evidence" value="ECO:0007669"/>
    <property type="project" value="TreeGrafter"/>
</dbReference>
<keyword evidence="13" id="KW-1185">Reference proteome</keyword>
<dbReference type="STRING" id="48699.ENSPLAP00000026571"/>
<evidence type="ECO:0000256" key="8">
    <source>
        <dbReference type="ARBA" id="ARBA00023224"/>
    </source>
</evidence>
<evidence type="ECO:0000256" key="10">
    <source>
        <dbReference type="SAM" id="Phobius"/>
    </source>
</evidence>
<dbReference type="GO" id="GO:0007200">
    <property type="term" value="P:phospholipase C-activating G protein-coupled receptor signaling pathway"/>
    <property type="evidence" value="ECO:0007669"/>
    <property type="project" value="TreeGrafter"/>
</dbReference>
<dbReference type="SUPFAM" id="SSF81321">
    <property type="entry name" value="Family A G protein-coupled receptor-like"/>
    <property type="match status" value="1"/>
</dbReference>
<dbReference type="InterPro" id="IPR000276">
    <property type="entry name" value="GPCR_Rhodpsn"/>
</dbReference>
<keyword evidence="2 9" id="KW-0812">Transmembrane</keyword>
<evidence type="ECO:0000256" key="1">
    <source>
        <dbReference type="ARBA" id="ARBA00004141"/>
    </source>
</evidence>
<evidence type="ECO:0000313" key="12">
    <source>
        <dbReference type="Ensembl" id="ENSPLAP00000026571.1"/>
    </source>
</evidence>
<feature type="transmembrane region" description="Helical" evidence="10">
    <location>
        <begin position="218"/>
        <end position="236"/>
    </location>
</feature>
<dbReference type="GeneID" id="106938531"/>
<dbReference type="PROSITE" id="PS00237">
    <property type="entry name" value="G_PROTEIN_RECEP_F1_1"/>
    <property type="match status" value="1"/>
</dbReference>
<accession>A0A3B3VNJ8</accession>
<feature type="transmembrane region" description="Helical" evidence="10">
    <location>
        <begin position="40"/>
        <end position="61"/>
    </location>
</feature>
<name>A0A3B3VNJ8_9TELE</name>
<evidence type="ECO:0000256" key="2">
    <source>
        <dbReference type="ARBA" id="ARBA00022692"/>
    </source>
</evidence>
<dbReference type="PRINTS" id="PR00237">
    <property type="entry name" value="GPCRRHODOPSN"/>
</dbReference>
<keyword evidence="7" id="KW-0325">Glycoprotein</keyword>
<evidence type="ECO:0000256" key="9">
    <source>
        <dbReference type="RuleBase" id="RU000688"/>
    </source>
</evidence>
<dbReference type="RefSeq" id="XP_014876109.1">
    <property type="nucleotide sequence ID" value="XM_015020623.1"/>
</dbReference>
<dbReference type="GO" id="GO:0035025">
    <property type="term" value="P:positive regulation of Rho protein signal transduction"/>
    <property type="evidence" value="ECO:0007669"/>
    <property type="project" value="TreeGrafter"/>
</dbReference>
<evidence type="ECO:0000256" key="4">
    <source>
        <dbReference type="ARBA" id="ARBA00023040"/>
    </source>
</evidence>
<evidence type="ECO:0000313" key="13">
    <source>
        <dbReference type="Proteomes" id="UP000261500"/>
    </source>
</evidence>
<dbReference type="KEGG" id="plai:106938531"/>
<comment type="similarity">
    <text evidence="9">Belongs to the G-protein coupled receptor 1 family.</text>
</comment>
<dbReference type="AlphaFoldDB" id="A0A3B3VNJ8"/>
<dbReference type="InterPro" id="IPR017452">
    <property type="entry name" value="GPCR_Rhodpsn_7TM"/>
</dbReference>
<comment type="subcellular location">
    <subcellularLocation>
        <location evidence="1">Membrane</location>
        <topology evidence="1">Multi-pass membrane protein</topology>
    </subcellularLocation>
</comment>
<keyword evidence="8 9" id="KW-0807">Transducer</keyword>
<organism evidence="12 13">
    <name type="scientific">Poecilia latipinna</name>
    <name type="common">sailfin molly</name>
    <dbReference type="NCBI Taxonomy" id="48699"/>
    <lineage>
        <taxon>Eukaryota</taxon>
        <taxon>Metazoa</taxon>
        <taxon>Chordata</taxon>
        <taxon>Craniata</taxon>
        <taxon>Vertebrata</taxon>
        <taxon>Euteleostomi</taxon>
        <taxon>Actinopterygii</taxon>
        <taxon>Neopterygii</taxon>
        <taxon>Teleostei</taxon>
        <taxon>Neoteleostei</taxon>
        <taxon>Acanthomorphata</taxon>
        <taxon>Ovalentaria</taxon>
        <taxon>Atherinomorphae</taxon>
        <taxon>Cyprinodontiformes</taxon>
        <taxon>Poeciliidae</taxon>
        <taxon>Poeciliinae</taxon>
        <taxon>Poecilia</taxon>
    </lineage>
</organism>
<evidence type="ECO:0000256" key="6">
    <source>
        <dbReference type="ARBA" id="ARBA00023170"/>
    </source>
</evidence>
<keyword evidence="4 9" id="KW-0297">G-protein coupled receptor</keyword>
<protein>
    <submittedName>
        <fullName evidence="12">G-protein coupled receptor 20-like</fullName>
    </submittedName>
</protein>
<evidence type="ECO:0000256" key="3">
    <source>
        <dbReference type="ARBA" id="ARBA00022989"/>
    </source>
</evidence>
<feature type="transmembrane region" description="Helical" evidence="10">
    <location>
        <begin position="135"/>
        <end position="159"/>
    </location>
</feature>
<feature type="transmembrane region" description="Helical" evidence="10">
    <location>
        <begin position="107"/>
        <end position="129"/>
    </location>
</feature>
<feature type="transmembrane region" description="Helical" evidence="10">
    <location>
        <begin position="6"/>
        <end position="33"/>
    </location>
</feature>
<dbReference type="Pfam" id="PF00001">
    <property type="entry name" value="7tm_1"/>
    <property type="match status" value="1"/>
</dbReference>
<sequence length="281" mass="31476">MDDLSTFHLALFSIIGISTLITVVAIVFACLLPKKQPAQVFVINLLVSDLIQLISLIVTLMRVGFGVLLIFFFFGFIASVGFMVCISLDRYLFIAKPMWYESRRKKLYTVLVCVAVWLLAGLFIVGAILDIIDDHYFIIIVRIFGIFLLLPLPCFIFFVAGTIKVVSGAHSVPADEKRRIVSIVVAILLIYILLFLPVIIYCLIPFDAHHMNVLFKVYSFTVPLSPIADSMLYVFLRKGLVDKLLAPLCCCKLSNNQQTVTMDTVGETVRVRLNTETSADP</sequence>
<dbReference type="Proteomes" id="UP000261500">
    <property type="component" value="Unplaced"/>
</dbReference>
<proteinExistence type="inferred from homology"/>